<dbReference type="Pfam" id="PF12831">
    <property type="entry name" value="FAD_oxidored"/>
    <property type="match status" value="1"/>
</dbReference>
<dbReference type="InterPro" id="IPR039650">
    <property type="entry name" value="HdrA-like"/>
</dbReference>
<reference evidence="6 7" key="1">
    <citation type="submission" date="2014-03" db="EMBL/GenBank/DDBJ databases">
        <title>Genome sequence of Bordetella bronchiseptica.</title>
        <authorList>
            <person name="Harvill E."/>
            <person name="Goodfield L.L."/>
            <person name="Ivanov Y.V."/>
            <person name="Meyer J.A."/>
            <person name="Muse S.J."/>
            <person name="Jacobs N."/>
            <person name="Bendor L."/>
            <person name="Smallridge W.E."/>
            <person name="Brinkac L.M."/>
            <person name="Sanka R."/>
            <person name="Kim M."/>
            <person name="Losada L."/>
        </authorList>
    </citation>
    <scope>NUCLEOTIDE SEQUENCE [LARGE SCALE GENOMIC DNA]</scope>
    <source>
        <strain evidence="6 7">00-P-2796</strain>
    </source>
</reference>
<dbReference type="Gene3D" id="3.50.50.60">
    <property type="entry name" value="FAD/NAD(P)-binding domain"/>
    <property type="match status" value="1"/>
</dbReference>
<sequence length="424" mass="45711">MSRNMDIPQDSYDLVVVGGGTSGVFAAISAARRGLRVALVEASGMLGGTLTQVTLGGICGAWTGTAHTQVVHGLFDEFVHAMRKAQACDGLYSYGHVTALPYEPVKVRYLLDQLLPPNVTTFFHSRLFAVDMEGERIARVHLAGVEGPFSLAARAYVDATGNASLAGLCATPLRRGENGTVQAASSMFRVIGADVDPRVRDVRTEIRLAIEKHNASGQAEAFKRSAVAVYVHPDQRLLHFNATRVYFESTADDALAAALDMSRVETEARKEAFRLVELLKREVDGFANIEIVDLGSSVGVRDSRNIVNDHPLTEAMVRDGDKPANSVAYSAWPIEFHGSNTQTHWEPLEGDRYYGIPYESCLPQGIQNALVIGRAISSTPLAQASCRVTAPCIQMGESAGIAAHELVASSSRTAFSELASMKFI</sequence>
<dbReference type="Proteomes" id="UP000025756">
    <property type="component" value="Unassembled WGS sequence"/>
</dbReference>
<name>A0ABR4RBR6_BORBO</name>
<keyword evidence="5" id="KW-0411">Iron-sulfur</keyword>
<keyword evidence="3" id="KW-0560">Oxidoreductase</keyword>
<dbReference type="EMBL" id="JGWH01000128">
    <property type="protein sequence ID" value="KCV32704.1"/>
    <property type="molecule type" value="Genomic_DNA"/>
</dbReference>
<evidence type="ECO:0000313" key="7">
    <source>
        <dbReference type="Proteomes" id="UP000025756"/>
    </source>
</evidence>
<evidence type="ECO:0000256" key="3">
    <source>
        <dbReference type="ARBA" id="ARBA00023002"/>
    </source>
</evidence>
<evidence type="ECO:0000256" key="2">
    <source>
        <dbReference type="ARBA" id="ARBA00022723"/>
    </source>
</evidence>
<comment type="caution">
    <text evidence="6">The sequence shown here is derived from an EMBL/GenBank/DDBJ whole genome shotgun (WGS) entry which is preliminary data.</text>
</comment>
<organism evidence="6 7">
    <name type="scientific">Bordetella bronchiseptica 00-P-2796</name>
    <dbReference type="NCBI Taxonomy" id="1331199"/>
    <lineage>
        <taxon>Bacteria</taxon>
        <taxon>Pseudomonadati</taxon>
        <taxon>Pseudomonadota</taxon>
        <taxon>Betaproteobacteria</taxon>
        <taxon>Burkholderiales</taxon>
        <taxon>Alcaligenaceae</taxon>
        <taxon>Bordetella</taxon>
    </lineage>
</organism>
<dbReference type="PANTHER" id="PTHR43498:SF1">
    <property type="entry name" value="COB--COM HETERODISULFIDE REDUCTASE IRON-SULFUR SUBUNIT A"/>
    <property type="match status" value="1"/>
</dbReference>
<keyword evidence="7" id="KW-1185">Reference proteome</keyword>
<evidence type="ECO:0000256" key="4">
    <source>
        <dbReference type="ARBA" id="ARBA00023004"/>
    </source>
</evidence>
<evidence type="ECO:0000313" key="6">
    <source>
        <dbReference type="EMBL" id="KCV32704.1"/>
    </source>
</evidence>
<evidence type="ECO:0000256" key="1">
    <source>
        <dbReference type="ARBA" id="ARBA00022485"/>
    </source>
</evidence>
<dbReference type="SUPFAM" id="SSF51905">
    <property type="entry name" value="FAD/NAD(P)-binding domain"/>
    <property type="match status" value="1"/>
</dbReference>
<evidence type="ECO:0000256" key="5">
    <source>
        <dbReference type="ARBA" id="ARBA00023014"/>
    </source>
</evidence>
<proteinExistence type="predicted"/>
<accession>A0ABR4RBR6</accession>
<dbReference type="PANTHER" id="PTHR43498">
    <property type="entry name" value="FERREDOXIN:COB-COM HETERODISULFIDE REDUCTASE SUBUNIT A"/>
    <property type="match status" value="1"/>
</dbReference>
<protein>
    <submittedName>
        <fullName evidence="6">FAD dependent oxidoreductase</fullName>
    </submittedName>
</protein>
<dbReference type="InterPro" id="IPR036188">
    <property type="entry name" value="FAD/NAD-bd_sf"/>
</dbReference>
<gene>
    <name evidence="6" type="ORF">L490_3971</name>
</gene>
<keyword evidence="1" id="KW-0004">4Fe-4S</keyword>
<keyword evidence="2" id="KW-0479">Metal-binding</keyword>
<keyword evidence="4" id="KW-0408">Iron</keyword>